<evidence type="ECO:0000313" key="4">
    <source>
        <dbReference type="EMBL" id="EFN57030.1"/>
    </source>
</evidence>
<evidence type="ECO:0000313" key="5">
    <source>
        <dbReference type="Proteomes" id="UP000008141"/>
    </source>
</evidence>
<name>E1ZAB6_CHLVA</name>
<dbReference type="Pfam" id="PF23571">
    <property type="entry name" value="GH3_M"/>
    <property type="match status" value="1"/>
</dbReference>
<dbReference type="EMBL" id="GL433840">
    <property type="protein sequence ID" value="EFN57030.1"/>
    <property type="molecule type" value="Genomic_DNA"/>
</dbReference>
<sequence length="691" mass="73644">MDELLASCRSPAAHQAVVLRRLLTTHRSVAILRRHGVEVPPSWAEAPRQAPREASTVAAAAADGAAAVPAPADLLRQLPLTSYGDYQPAIERLLAAGRQYDAADPASRRRWEAAAGEVSGLPVFGIYCTSGTTGSQKQFPASMEALHSMIRVFALIQQATPLSRPQASSPRVLSFPFAREPQVLPNGVAMGPMSTVNLHRMMSMRDSNPTLKRSAATALSPPLVSVGSGDVHTCYYLHWLCALPHRLQVVKIVESFGANLLLEINLLIEHWPSLMADLGEGRCFSWLPADGEAAADGAAGAPNATGGLPVPPAATAAAVDAQLSPSPDLALELQEVFDGSMSKYVPHLRELLPTVPFLSEVYGATEGFFGFQSEVAEFHAARREAAPADAAAAGFAAFQREPDGRKSYVLMPNADCYMEFLPCDSQEPEDAGAATVSMEEVEVAKRYELVVSSIMGLFRQAHAQGCRRHAWRCRARHASAHPCACEYRMGDVLLCVGHLGKTPKAGPAEPWRRRRAMLPPRVVVEGRRGQVLNLVWEKMSEAELVAGVEAAAAGALPGGACALREWAAREEVHADGGDTVGHYVVYWQLAPLGTSGGGGPAPAPAPADVAAWAARLDAALRAQCPIYGLERGGRIAGVELKVVGAGVFEEVRHLAYRSGTSPVQYKPPVVVSKPEQVQALEQRVLVAAACV</sequence>
<evidence type="ECO:0000256" key="1">
    <source>
        <dbReference type="ARBA" id="ARBA00008068"/>
    </source>
</evidence>
<evidence type="ECO:0000259" key="3">
    <source>
        <dbReference type="Pfam" id="PF23572"/>
    </source>
</evidence>
<dbReference type="InterPro" id="IPR055377">
    <property type="entry name" value="GH3_M"/>
</dbReference>
<organism evidence="5">
    <name type="scientific">Chlorella variabilis</name>
    <name type="common">Green alga</name>
    <dbReference type="NCBI Taxonomy" id="554065"/>
    <lineage>
        <taxon>Eukaryota</taxon>
        <taxon>Viridiplantae</taxon>
        <taxon>Chlorophyta</taxon>
        <taxon>core chlorophytes</taxon>
        <taxon>Trebouxiophyceae</taxon>
        <taxon>Chlorellales</taxon>
        <taxon>Chlorellaceae</taxon>
        <taxon>Chlorella clade</taxon>
        <taxon>Chlorella</taxon>
    </lineage>
</organism>
<gene>
    <name evidence="4" type="ORF">CHLNCDRAFT_51325</name>
</gene>
<proteinExistence type="inferred from homology"/>
<dbReference type="RefSeq" id="XP_005849132.1">
    <property type="nucleotide sequence ID" value="XM_005849070.1"/>
</dbReference>
<dbReference type="KEGG" id="cvr:CHLNCDRAFT_51325"/>
<dbReference type="OrthoDB" id="10004661at2759"/>
<evidence type="ECO:0000259" key="2">
    <source>
        <dbReference type="Pfam" id="PF23571"/>
    </source>
</evidence>
<dbReference type="GeneID" id="17356739"/>
<comment type="similarity">
    <text evidence="1">Belongs to the IAA-amido conjugating enzyme family.</text>
</comment>
<protein>
    <submittedName>
        <fullName evidence="4">Uncharacterized protein</fullName>
    </submittedName>
</protein>
<feature type="domain" description="GH3 C-terminal" evidence="3">
    <location>
        <begin position="573"/>
        <end position="674"/>
    </location>
</feature>
<dbReference type="GO" id="GO:0016881">
    <property type="term" value="F:acid-amino acid ligase activity"/>
    <property type="evidence" value="ECO:0007669"/>
    <property type="project" value="TreeGrafter"/>
</dbReference>
<dbReference type="eggNOG" id="ENOG502QR80">
    <property type="taxonomic scope" value="Eukaryota"/>
</dbReference>
<dbReference type="Pfam" id="PF23572">
    <property type="entry name" value="GH3_C"/>
    <property type="match status" value="1"/>
</dbReference>
<dbReference type="InParanoid" id="E1ZAB6"/>
<dbReference type="PANTHER" id="PTHR31901">
    <property type="entry name" value="GH3 DOMAIN-CONTAINING PROTEIN"/>
    <property type="match status" value="1"/>
</dbReference>
<dbReference type="PANTHER" id="PTHR31901:SF9">
    <property type="entry name" value="GH3 DOMAIN-CONTAINING PROTEIN"/>
    <property type="match status" value="1"/>
</dbReference>
<dbReference type="OMA" id="YVDRIAT"/>
<dbReference type="AlphaFoldDB" id="E1ZAB6"/>
<dbReference type="FunCoup" id="E1ZAB6">
    <property type="interactions" value="940"/>
</dbReference>
<keyword evidence="5" id="KW-1185">Reference proteome</keyword>
<dbReference type="InterPro" id="IPR004993">
    <property type="entry name" value="GH3"/>
</dbReference>
<reference evidence="4 5" key="1">
    <citation type="journal article" date="2010" name="Plant Cell">
        <title>The Chlorella variabilis NC64A genome reveals adaptation to photosymbiosis, coevolution with viruses, and cryptic sex.</title>
        <authorList>
            <person name="Blanc G."/>
            <person name="Duncan G."/>
            <person name="Agarkova I."/>
            <person name="Borodovsky M."/>
            <person name="Gurnon J."/>
            <person name="Kuo A."/>
            <person name="Lindquist E."/>
            <person name="Lucas S."/>
            <person name="Pangilinan J."/>
            <person name="Polle J."/>
            <person name="Salamov A."/>
            <person name="Terry A."/>
            <person name="Yamada T."/>
            <person name="Dunigan D.D."/>
            <person name="Grigoriev I.V."/>
            <person name="Claverie J.M."/>
            <person name="Van Etten J.L."/>
        </authorList>
    </citation>
    <scope>NUCLEOTIDE SEQUENCE [LARGE SCALE GENOMIC DNA]</scope>
    <source>
        <strain evidence="4 5">NC64A</strain>
    </source>
</reference>
<dbReference type="GO" id="GO:0005737">
    <property type="term" value="C:cytoplasm"/>
    <property type="evidence" value="ECO:0007669"/>
    <property type="project" value="TreeGrafter"/>
</dbReference>
<accession>E1ZAB6</accession>
<dbReference type="InterPro" id="IPR055378">
    <property type="entry name" value="GH3_C"/>
</dbReference>
<feature type="domain" description="GH3 middle" evidence="2">
    <location>
        <begin position="409"/>
        <end position="459"/>
    </location>
</feature>
<dbReference type="Pfam" id="PF03321">
    <property type="entry name" value="GH3"/>
    <property type="match status" value="1"/>
</dbReference>
<dbReference type="Proteomes" id="UP000008141">
    <property type="component" value="Unassembled WGS sequence"/>
</dbReference>